<sequence>MFDDTDSYLKNSPVLQAANVHTPLLSWTGAEDRHVNYYQSIEFYLALRRLGKKHTMLIYPGDGHALMDGSNQKDLTQRTEEWFGYYLKNETLKSWMVADSYERFRPKSEKHNTIDSLDVIIF</sequence>
<evidence type="ECO:0000313" key="4">
    <source>
        <dbReference type="Proteomes" id="UP000812031"/>
    </source>
</evidence>
<dbReference type="PANTHER" id="PTHR42776">
    <property type="entry name" value="SERINE PEPTIDASE S9 FAMILY MEMBER"/>
    <property type="match status" value="1"/>
</dbReference>
<comment type="caution">
    <text evidence="3">The sequence shown here is derived from an EMBL/GenBank/DDBJ whole genome shotgun (WGS) entry which is preliminary data.</text>
</comment>
<evidence type="ECO:0000256" key="1">
    <source>
        <dbReference type="ARBA" id="ARBA00022801"/>
    </source>
</evidence>
<name>A0ABS6XZB3_9FLAO</name>
<organism evidence="3 4">
    <name type="scientific">Flavobacterium taihuense</name>
    <dbReference type="NCBI Taxonomy" id="2857508"/>
    <lineage>
        <taxon>Bacteria</taxon>
        <taxon>Pseudomonadati</taxon>
        <taxon>Bacteroidota</taxon>
        <taxon>Flavobacteriia</taxon>
        <taxon>Flavobacteriales</taxon>
        <taxon>Flavobacteriaceae</taxon>
        <taxon>Flavobacterium</taxon>
    </lineage>
</organism>
<dbReference type="Pfam" id="PF00326">
    <property type="entry name" value="Peptidase_S9"/>
    <property type="match status" value="1"/>
</dbReference>
<dbReference type="PANTHER" id="PTHR42776:SF4">
    <property type="entry name" value="ACYLAMINO-ACID-RELEASING ENZYME"/>
    <property type="match status" value="1"/>
</dbReference>
<feature type="domain" description="Peptidase S9 prolyl oligopeptidase catalytic" evidence="2">
    <location>
        <begin position="4"/>
        <end position="89"/>
    </location>
</feature>
<evidence type="ECO:0000313" key="3">
    <source>
        <dbReference type="EMBL" id="MBW4362015.1"/>
    </source>
</evidence>
<dbReference type="RefSeq" id="WP_219318505.1">
    <property type="nucleotide sequence ID" value="NZ_JAHWYN010000017.1"/>
</dbReference>
<dbReference type="Proteomes" id="UP000812031">
    <property type="component" value="Unassembled WGS sequence"/>
</dbReference>
<keyword evidence="1" id="KW-0378">Hydrolase</keyword>
<proteinExistence type="predicted"/>
<protein>
    <submittedName>
        <fullName evidence="3">Prolyl oligopeptidase family serine peptidase</fullName>
    </submittedName>
</protein>
<dbReference type="InterPro" id="IPR001375">
    <property type="entry name" value="Peptidase_S9_cat"/>
</dbReference>
<keyword evidence="4" id="KW-1185">Reference proteome</keyword>
<reference evidence="3 4" key="1">
    <citation type="submission" date="2021-07" db="EMBL/GenBank/DDBJ databases">
        <title>Flavobacterium sp. nov. isolated from sediment on the Taihu Lake.</title>
        <authorList>
            <person name="Qu J.-H."/>
        </authorList>
    </citation>
    <scope>NUCLEOTIDE SEQUENCE [LARGE SCALE GENOMIC DNA]</scope>
    <source>
        <strain evidence="3 4">NAS39</strain>
    </source>
</reference>
<dbReference type="EMBL" id="JAHWYN010000017">
    <property type="protein sequence ID" value="MBW4362015.1"/>
    <property type="molecule type" value="Genomic_DNA"/>
</dbReference>
<evidence type="ECO:0000259" key="2">
    <source>
        <dbReference type="Pfam" id="PF00326"/>
    </source>
</evidence>
<accession>A0ABS6XZB3</accession>
<gene>
    <name evidence="3" type="ORF">KZH69_16110</name>
</gene>